<accession>A0AA38HPE4</accession>
<gene>
    <name evidence="2" type="ORF">Zmor_027457</name>
</gene>
<proteinExistence type="predicted"/>
<keyword evidence="3" id="KW-1185">Reference proteome</keyword>
<feature type="region of interest" description="Disordered" evidence="1">
    <location>
        <begin position="52"/>
        <end position="75"/>
    </location>
</feature>
<name>A0AA38HPE4_9CUCU</name>
<sequence length="75" mass="8551">MQRDVTSALTASANIHHRTWRSDDVEHDAADVWLGDLHLYFMTTEEIQITIDATDPGRPTDHTQETPEKHKNGIL</sequence>
<dbReference type="AlphaFoldDB" id="A0AA38HPE4"/>
<evidence type="ECO:0000313" key="3">
    <source>
        <dbReference type="Proteomes" id="UP001168821"/>
    </source>
</evidence>
<feature type="compositionally biased region" description="Basic and acidic residues" evidence="1">
    <location>
        <begin position="58"/>
        <end position="75"/>
    </location>
</feature>
<dbReference type="EMBL" id="JALNTZ010000009">
    <property type="protein sequence ID" value="KAJ3640924.1"/>
    <property type="molecule type" value="Genomic_DNA"/>
</dbReference>
<comment type="caution">
    <text evidence="2">The sequence shown here is derived from an EMBL/GenBank/DDBJ whole genome shotgun (WGS) entry which is preliminary data.</text>
</comment>
<dbReference type="Proteomes" id="UP001168821">
    <property type="component" value="Unassembled WGS sequence"/>
</dbReference>
<protein>
    <submittedName>
        <fullName evidence="2">Uncharacterized protein</fullName>
    </submittedName>
</protein>
<organism evidence="2 3">
    <name type="scientific">Zophobas morio</name>
    <dbReference type="NCBI Taxonomy" id="2755281"/>
    <lineage>
        <taxon>Eukaryota</taxon>
        <taxon>Metazoa</taxon>
        <taxon>Ecdysozoa</taxon>
        <taxon>Arthropoda</taxon>
        <taxon>Hexapoda</taxon>
        <taxon>Insecta</taxon>
        <taxon>Pterygota</taxon>
        <taxon>Neoptera</taxon>
        <taxon>Endopterygota</taxon>
        <taxon>Coleoptera</taxon>
        <taxon>Polyphaga</taxon>
        <taxon>Cucujiformia</taxon>
        <taxon>Tenebrionidae</taxon>
        <taxon>Zophobas</taxon>
    </lineage>
</organism>
<reference evidence="2" key="1">
    <citation type="journal article" date="2023" name="G3 (Bethesda)">
        <title>Whole genome assemblies of Zophobas morio and Tenebrio molitor.</title>
        <authorList>
            <person name="Kaur S."/>
            <person name="Stinson S.A."/>
            <person name="diCenzo G.C."/>
        </authorList>
    </citation>
    <scope>NUCLEOTIDE SEQUENCE</scope>
    <source>
        <strain evidence="2">QUZm001</strain>
    </source>
</reference>
<evidence type="ECO:0000256" key="1">
    <source>
        <dbReference type="SAM" id="MobiDB-lite"/>
    </source>
</evidence>
<evidence type="ECO:0000313" key="2">
    <source>
        <dbReference type="EMBL" id="KAJ3640924.1"/>
    </source>
</evidence>